<keyword evidence="2" id="KW-1185">Reference proteome</keyword>
<name>A0ABN9GLZ0_9NEOB</name>
<protein>
    <submittedName>
        <fullName evidence="1">Uncharacterized protein</fullName>
    </submittedName>
</protein>
<dbReference type="EMBL" id="CATNWA010018900">
    <property type="protein sequence ID" value="CAI9610134.1"/>
    <property type="molecule type" value="Genomic_DNA"/>
</dbReference>
<accession>A0ABN9GLZ0</accession>
<evidence type="ECO:0000313" key="2">
    <source>
        <dbReference type="Proteomes" id="UP001162483"/>
    </source>
</evidence>
<comment type="caution">
    <text evidence="1">The sequence shown here is derived from an EMBL/GenBank/DDBJ whole genome shotgun (WGS) entry which is preliminary data.</text>
</comment>
<sequence length="40" mass="4295">MVANRLLTSACSVKVLLNPGPCLPQYTEHANAIILVNINC</sequence>
<proteinExistence type="predicted"/>
<organism evidence="1 2">
    <name type="scientific">Staurois parvus</name>
    <dbReference type="NCBI Taxonomy" id="386267"/>
    <lineage>
        <taxon>Eukaryota</taxon>
        <taxon>Metazoa</taxon>
        <taxon>Chordata</taxon>
        <taxon>Craniata</taxon>
        <taxon>Vertebrata</taxon>
        <taxon>Euteleostomi</taxon>
        <taxon>Amphibia</taxon>
        <taxon>Batrachia</taxon>
        <taxon>Anura</taxon>
        <taxon>Neobatrachia</taxon>
        <taxon>Ranoidea</taxon>
        <taxon>Ranidae</taxon>
        <taxon>Staurois</taxon>
    </lineage>
</organism>
<evidence type="ECO:0000313" key="1">
    <source>
        <dbReference type="EMBL" id="CAI9610134.1"/>
    </source>
</evidence>
<gene>
    <name evidence="1" type="ORF">SPARVUS_LOCUS14375829</name>
</gene>
<reference evidence="1" key="1">
    <citation type="submission" date="2023-05" db="EMBL/GenBank/DDBJ databases">
        <authorList>
            <person name="Stuckert A."/>
        </authorList>
    </citation>
    <scope>NUCLEOTIDE SEQUENCE</scope>
</reference>
<dbReference type="Proteomes" id="UP001162483">
    <property type="component" value="Unassembled WGS sequence"/>
</dbReference>